<accession>A0A9X4LZF8</accession>
<name>A0A9X4LZF8_9ACTN</name>
<sequence length="106" mass="11111">MLMIRRCECCAALLGCRAAACSCCGGRELSRVPVCGRGAIVACTVVTDPSGLTGPLCAIAIVELDEGPWIYAWVEGITAGPVGPLRVRLLRDDRGADYPHFVCCAA</sequence>
<dbReference type="EMBL" id="JANRHA010000001">
    <property type="protein sequence ID" value="MDG3013332.1"/>
    <property type="molecule type" value="Genomic_DNA"/>
</dbReference>
<proteinExistence type="predicted"/>
<protein>
    <submittedName>
        <fullName evidence="2">OB-fold domain-containing protein</fullName>
    </submittedName>
</protein>
<evidence type="ECO:0000259" key="1">
    <source>
        <dbReference type="Pfam" id="PF01796"/>
    </source>
</evidence>
<dbReference type="Pfam" id="PF01796">
    <property type="entry name" value="OB_ChsH2_C"/>
    <property type="match status" value="1"/>
</dbReference>
<evidence type="ECO:0000313" key="2">
    <source>
        <dbReference type="EMBL" id="MDG3013332.1"/>
    </source>
</evidence>
<organism evidence="2 3">
    <name type="scientific">Speluncibacter jeojiensis</name>
    <dbReference type="NCBI Taxonomy" id="2710754"/>
    <lineage>
        <taxon>Bacteria</taxon>
        <taxon>Bacillati</taxon>
        <taxon>Actinomycetota</taxon>
        <taxon>Actinomycetes</taxon>
        <taxon>Mycobacteriales</taxon>
        <taxon>Speluncibacteraceae</taxon>
        <taxon>Speluncibacter</taxon>
    </lineage>
</organism>
<dbReference type="SUPFAM" id="SSF50249">
    <property type="entry name" value="Nucleic acid-binding proteins"/>
    <property type="match status" value="1"/>
</dbReference>
<comment type="caution">
    <text evidence="2">The sequence shown here is derived from an EMBL/GenBank/DDBJ whole genome shotgun (WGS) entry which is preliminary data.</text>
</comment>
<dbReference type="InterPro" id="IPR012340">
    <property type="entry name" value="NA-bd_OB-fold"/>
</dbReference>
<feature type="domain" description="ChsH2 C-terminal OB-fold" evidence="1">
    <location>
        <begin position="32"/>
        <end position="82"/>
    </location>
</feature>
<dbReference type="AlphaFoldDB" id="A0A9X4LZF8"/>
<dbReference type="InterPro" id="IPR002878">
    <property type="entry name" value="ChsH2_C"/>
</dbReference>
<keyword evidence="3" id="KW-1185">Reference proteome</keyword>
<gene>
    <name evidence="2" type="ORF">NVS88_02035</name>
</gene>
<reference evidence="2" key="1">
    <citation type="submission" date="2022-08" db="EMBL/GenBank/DDBJ databases">
        <title>Genome analysis of Corynebacteriales strain.</title>
        <authorList>
            <person name="Lee S.D."/>
        </authorList>
    </citation>
    <scope>NUCLEOTIDE SEQUENCE</scope>
    <source>
        <strain evidence="2">D3-21</strain>
    </source>
</reference>
<evidence type="ECO:0000313" key="3">
    <source>
        <dbReference type="Proteomes" id="UP001152755"/>
    </source>
</evidence>
<dbReference type="Proteomes" id="UP001152755">
    <property type="component" value="Unassembled WGS sequence"/>
</dbReference>